<proteinExistence type="predicted"/>
<protein>
    <submittedName>
        <fullName evidence="1">Nuclear receptor coactivator 7-like</fullName>
    </submittedName>
</protein>
<sequence>MLPLHIQPHILKTLQTTLSRFIWDKAKPRLPISLLQQTQSTGGLGVPKITDYYEAAILESAIKLHAPKHTFQWVDMENDKTHPNSILHIMWSPTIHRPKKIILYPTSKVTLKYWDKLLTTVSGKG</sequence>
<gene>
    <name evidence="1" type="ORF">PECUL_23A000195</name>
</gene>
<feature type="non-terminal residue" evidence="1">
    <location>
        <position position="125"/>
    </location>
</feature>
<organism evidence="1 2">
    <name type="scientific">Pelobates cultripes</name>
    <name type="common">Western spadefoot toad</name>
    <dbReference type="NCBI Taxonomy" id="61616"/>
    <lineage>
        <taxon>Eukaryota</taxon>
        <taxon>Metazoa</taxon>
        <taxon>Chordata</taxon>
        <taxon>Craniata</taxon>
        <taxon>Vertebrata</taxon>
        <taxon>Euteleostomi</taxon>
        <taxon>Amphibia</taxon>
        <taxon>Batrachia</taxon>
        <taxon>Anura</taxon>
        <taxon>Pelobatoidea</taxon>
        <taxon>Pelobatidae</taxon>
        <taxon>Pelobates</taxon>
    </lineage>
</organism>
<keyword evidence="2" id="KW-1185">Reference proteome</keyword>
<keyword evidence="1" id="KW-0675">Receptor</keyword>
<dbReference type="EMBL" id="OW240916">
    <property type="protein sequence ID" value="CAH2292486.1"/>
    <property type="molecule type" value="Genomic_DNA"/>
</dbReference>
<reference evidence="1" key="1">
    <citation type="submission" date="2022-03" db="EMBL/GenBank/DDBJ databases">
        <authorList>
            <person name="Alioto T."/>
            <person name="Alioto T."/>
            <person name="Gomez Garrido J."/>
        </authorList>
    </citation>
    <scope>NUCLEOTIDE SEQUENCE</scope>
</reference>
<dbReference type="Proteomes" id="UP001295444">
    <property type="component" value="Chromosome 05"/>
</dbReference>
<name>A0AAD1S469_PELCU</name>
<accession>A0AAD1S469</accession>
<dbReference type="AlphaFoldDB" id="A0AAD1S469"/>
<evidence type="ECO:0000313" key="1">
    <source>
        <dbReference type="EMBL" id="CAH2292486.1"/>
    </source>
</evidence>
<evidence type="ECO:0000313" key="2">
    <source>
        <dbReference type="Proteomes" id="UP001295444"/>
    </source>
</evidence>